<sequence>MALKSSESEEAKGPWSEAGQEQQEPVGNPQPEPEPLPVVPMEPKPEPQPQTNPAALPELELEPEPVHESEPMPTVETRGTARGFQPPEGGFGWMVVFAATWCNGSIFGIQNSFGILYSMLLQEEREKNRQVEFQAGGLGADSDPGSTRCPCQSSATMVHGETAPPGPMAVTWTHFLNQGPSAGRAAVALPPQPML</sequence>
<dbReference type="EMBL" id="KB111137">
    <property type="protein sequence ID" value="ELK26480.1"/>
    <property type="molecule type" value="Genomic_DNA"/>
</dbReference>
<accession>L5LKD0</accession>
<feature type="region of interest" description="Disordered" evidence="1">
    <location>
        <begin position="136"/>
        <end position="158"/>
    </location>
</feature>
<dbReference type="AlphaFoldDB" id="L5LKD0"/>
<protein>
    <submittedName>
        <fullName evidence="2">Monocarboxylate transporter 8</fullName>
    </submittedName>
</protein>
<gene>
    <name evidence="2" type="ORF">MDA_GLEAN10001865</name>
</gene>
<reference evidence="3" key="1">
    <citation type="journal article" date="2013" name="Science">
        <title>Comparative analysis of bat genomes provides insight into the evolution of flight and immunity.</title>
        <authorList>
            <person name="Zhang G."/>
            <person name="Cowled C."/>
            <person name="Shi Z."/>
            <person name="Huang Z."/>
            <person name="Bishop-Lilly K.A."/>
            <person name="Fang X."/>
            <person name="Wynne J.W."/>
            <person name="Xiong Z."/>
            <person name="Baker M.L."/>
            <person name="Zhao W."/>
            <person name="Tachedjian M."/>
            <person name="Zhu Y."/>
            <person name="Zhou P."/>
            <person name="Jiang X."/>
            <person name="Ng J."/>
            <person name="Yang L."/>
            <person name="Wu L."/>
            <person name="Xiao J."/>
            <person name="Feng Y."/>
            <person name="Chen Y."/>
            <person name="Sun X."/>
            <person name="Zhang Y."/>
            <person name="Marsh G.A."/>
            <person name="Crameri G."/>
            <person name="Broder C.C."/>
            <person name="Frey K.G."/>
            <person name="Wang L.F."/>
            <person name="Wang J."/>
        </authorList>
    </citation>
    <scope>NUCLEOTIDE SEQUENCE [LARGE SCALE GENOMIC DNA]</scope>
</reference>
<feature type="region of interest" description="Disordered" evidence="1">
    <location>
        <begin position="1"/>
        <end position="84"/>
    </location>
</feature>
<keyword evidence="3" id="KW-1185">Reference proteome</keyword>
<evidence type="ECO:0000313" key="3">
    <source>
        <dbReference type="Proteomes" id="UP000010556"/>
    </source>
</evidence>
<evidence type="ECO:0000313" key="2">
    <source>
        <dbReference type="EMBL" id="ELK26480.1"/>
    </source>
</evidence>
<dbReference type="Proteomes" id="UP000010556">
    <property type="component" value="Unassembled WGS sequence"/>
</dbReference>
<proteinExistence type="predicted"/>
<organism evidence="2 3">
    <name type="scientific">Myotis davidii</name>
    <name type="common">David's myotis</name>
    <dbReference type="NCBI Taxonomy" id="225400"/>
    <lineage>
        <taxon>Eukaryota</taxon>
        <taxon>Metazoa</taxon>
        <taxon>Chordata</taxon>
        <taxon>Craniata</taxon>
        <taxon>Vertebrata</taxon>
        <taxon>Euteleostomi</taxon>
        <taxon>Mammalia</taxon>
        <taxon>Eutheria</taxon>
        <taxon>Laurasiatheria</taxon>
        <taxon>Chiroptera</taxon>
        <taxon>Yangochiroptera</taxon>
        <taxon>Vespertilionidae</taxon>
        <taxon>Myotis</taxon>
    </lineage>
</organism>
<feature type="compositionally biased region" description="Basic and acidic residues" evidence="1">
    <location>
        <begin position="1"/>
        <end position="12"/>
    </location>
</feature>
<name>L5LKD0_MYODS</name>
<evidence type="ECO:0000256" key="1">
    <source>
        <dbReference type="SAM" id="MobiDB-lite"/>
    </source>
</evidence>
<feature type="compositionally biased region" description="Pro residues" evidence="1">
    <location>
        <begin position="28"/>
        <end position="50"/>
    </location>
</feature>